<dbReference type="Gene3D" id="1.10.472.10">
    <property type="entry name" value="Cyclin-like"/>
    <property type="match status" value="2"/>
</dbReference>
<accession>A0A7S4AKQ4</accession>
<keyword evidence="1" id="KW-0195">Cyclin</keyword>
<dbReference type="EMBL" id="HBIX01016183">
    <property type="protein sequence ID" value="CAE0718969.1"/>
    <property type="molecule type" value="Transcribed_RNA"/>
</dbReference>
<dbReference type="PANTHER" id="PTHR10026">
    <property type="entry name" value="CYCLIN"/>
    <property type="match status" value="1"/>
</dbReference>
<dbReference type="SUPFAM" id="SSF47954">
    <property type="entry name" value="Cyclin-like"/>
    <property type="match status" value="2"/>
</dbReference>
<evidence type="ECO:0000256" key="1">
    <source>
        <dbReference type="RuleBase" id="RU000383"/>
    </source>
</evidence>
<gene>
    <name evidence="3" type="ORF">PAUS00366_LOCUS11723</name>
</gene>
<dbReference type="AlphaFoldDB" id="A0A7S4AKQ4"/>
<proteinExistence type="inferred from homology"/>
<organism evidence="3">
    <name type="scientific">Pseudo-nitzschia australis</name>
    <dbReference type="NCBI Taxonomy" id="44445"/>
    <lineage>
        <taxon>Eukaryota</taxon>
        <taxon>Sar</taxon>
        <taxon>Stramenopiles</taxon>
        <taxon>Ochrophyta</taxon>
        <taxon>Bacillariophyta</taxon>
        <taxon>Bacillariophyceae</taxon>
        <taxon>Bacillariophycidae</taxon>
        <taxon>Bacillariales</taxon>
        <taxon>Bacillariaceae</taxon>
        <taxon>Pseudo-nitzschia</taxon>
    </lineage>
</organism>
<protein>
    <recommendedName>
        <fullName evidence="2">Cyclin-like domain-containing protein</fullName>
    </recommendedName>
</protein>
<dbReference type="GO" id="GO:0006357">
    <property type="term" value="P:regulation of transcription by RNA polymerase II"/>
    <property type="evidence" value="ECO:0007669"/>
    <property type="project" value="InterPro"/>
</dbReference>
<feature type="domain" description="Cyclin-like" evidence="2">
    <location>
        <begin position="251"/>
        <end position="339"/>
    </location>
</feature>
<name>A0A7S4AKQ4_9STRA</name>
<dbReference type="InterPro" id="IPR013763">
    <property type="entry name" value="Cyclin-like_dom"/>
</dbReference>
<dbReference type="InterPro" id="IPR043198">
    <property type="entry name" value="Cyclin/Ssn8"/>
</dbReference>
<dbReference type="InterPro" id="IPR036915">
    <property type="entry name" value="Cyclin-like_sf"/>
</dbReference>
<dbReference type="CDD" id="cd20533">
    <property type="entry name" value="CYCLIN_CCNL_rpt2"/>
    <property type="match status" value="1"/>
</dbReference>
<reference evidence="3" key="1">
    <citation type="submission" date="2021-01" db="EMBL/GenBank/DDBJ databases">
        <authorList>
            <person name="Corre E."/>
            <person name="Pelletier E."/>
            <person name="Niang G."/>
            <person name="Scheremetjew M."/>
            <person name="Finn R."/>
            <person name="Kale V."/>
            <person name="Holt S."/>
            <person name="Cochrane G."/>
            <person name="Meng A."/>
            <person name="Brown T."/>
            <person name="Cohen L."/>
        </authorList>
    </citation>
    <scope>NUCLEOTIDE SEQUENCE</scope>
    <source>
        <strain evidence="3">10249 10 AB</strain>
    </source>
</reference>
<evidence type="ECO:0000259" key="2">
    <source>
        <dbReference type="SMART" id="SM00385"/>
    </source>
</evidence>
<feature type="domain" description="Cyclin-like" evidence="2">
    <location>
        <begin position="60"/>
        <end position="235"/>
    </location>
</feature>
<sequence length="416" mass="47265">MMASSSSLPAVQPPSTANDNKLTILDCSVSIILENPDQTASRQSGIDAYTERLHRFHGTSIILESCRGLSLEPSTYATACTIFHRFYHPASLTEYDVWSVAMASTLLATKVEDEPKSLKQIIEEYAKIYARRLILADLSEGKGNVDNNSNNSNSDNNKTVIENKESKDLALSTIEDLVQSSPHLSWLPGPIDKWKTADERRRICVTRLPQQLSKFGPVYKEWHEQITKMESILLRQLGFTFHWISDSHPHKFILNFCQALGLNDKKFTQRAWNYCNDSCRLDLSVRYLPEIIASSAILLAARDFNTMLPVEPRTWWEVFIGNEVNKGQELVDVANAILGTCNLHLGMGKGREESNKGEDEDDIKKLYVDWLAASEGFLRSLVNTSNQEDVEKSFNDPDSFLWYCQKETFEKEIQKQ</sequence>
<evidence type="ECO:0000313" key="3">
    <source>
        <dbReference type="EMBL" id="CAE0718969.1"/>
    </source>
</evidence>
<dbReference type="GO" id="GO:0016538">
    <property type="term" value="F:cyclin-dependent protein serine/threonine kinase regulator activity"/>
    <property type="evidence" value="ECO:0007669"/>
    <property type="project" value="InterPro"/>
</dbReference>
<dbReference type="Pfam" id="PF00134">
    <property type="entry name" value="Cyclin_N"/>
    <property type="match status" value="1"/>
</dbReference>
<comment type="similarity">
    <text evidence="1">Belongs to the cyclin family.</text>
</comment>
<dbReference type="SMART" id="SM00385">
    <property type="entry name" value="CYCLIN"/>
    <property type="match status" value="2"/>
</dbReference>
<dbReference type="InterPro" id="IPR006671">
    <property type="entry name" value="Cyclin_N"/>
</dbReference>